<dbReference type="Pfam" id="PF08448">
    <property type="entry name" value="PAS_4"/>
    <property type="match status" value="1"/>
</dbReference>
<dbReference type="Gene3D" id="3.30.450.20">
    <property type="entry name" value="PAS domain"/>
    <property type="match status" value="1"/>
</dbReference>
<keyword evidence="5" id="KW-1185">Reference proteome</keyword>
<sequence>MQNDIEQVMDKQYVLSCLLPDHLTNIYRGDSEQIFVIPFVSQGDIVGLLSYVAPKTAQFKETFSSAYYVLKSILGGSYRLSKAEIQLQTYQTVLDLMPQRVFWKNRDSMYLGCNEAFSKDASLPNPASIIGVTDHDIFPEQAELYRSDDAVTMSTREHLLCSEEPQTHKNGKTIWLRTSKRPIVTDENVVVGLVGTYDDITQLKTIQHELGVAKNELEQRVKDRTTELTESHKKLEVVIEELKATQDHLVETEKMAALGNLVAGVAHEINTPLGIAVTGASHLGVLAKELKQNVLGGNLSKKVFTSNCDEIEMSSDLILRNLERAADLVRNFKMIAVDQSSDKPENVVLSSYLHNIVAAQAPNAEEKI</sequence>
<evidence type="ECO:0000256" key="2">
    <source>
        <dbReference type="ARBA" id="ARBA00012438"/>
    </source>
</evidence>
<dbReference type="Proteomes" id="UP001528411">
    <property type="component" value="Unassembled WGS sequence"/>
</dbReference>
<comment type="catalytic activity">
    <reaction evidence="1">
        <text>ATP + protein L-histidine = ADP + protein N-phospho-L-histidine.</text>
        <dbReference type="EC" id="2.7.13.3"/>
    </reaction>
</comment>
<evidence type="ECO:0000256" key="1">
    <source>
        <dbReference type="ARBA" id="ARBA00000085"/>
    </source>
</evidence>
<dbReference type="InterPro" id="IPR035965">
    <property type="entry name" value="PAS-like_dom_sf"/>
</dbReference>
<dbReference type="Gene3D" id="1.10.287.130">
    <property type="match status" value="1"/>
</dbReference>
<evidence type="ECO:0000313" key="5">
    <source>
        <dbReference type="Proteomes" id="UP001528411"/>
    </source>
</evidence>
<dbReference type="InterPro" id="IPR000700">
    <property type="entry name" value="PAS-assoc_C"/>
</dbReference>
<accession>A0ABT5FGE4</accession>
<dbReference type="EMBL" id="JAQOMS010000002">
    <property type="protein sequence ID" value="MDC2889805.1"/>
    <property type="molecule type" value="Genomic_DNA"/>
</dbReference>
<dbReference type="InterPro" id="IPR013656">
    <property type="entry name" value="PAS_4"/>
</dbReference>
<dbReference type="InterPro" id="IPR003661">
    <property type="entry name" value="HisK_dim/P_dom"/>
</dbReference>
<dbReference type="InterPro" id="IPR000014">
    <property type="entry name" value="PAS"/>
</dbReference>
<dbReference type="RefSeq" id="WP_272181162.1">
    <property type="nucleotide sequence ID" value="NZ_JAQOMS010000002.1"/>
</dbReference>
<dbReference type="SUPFAM" id="SSF47384">
    <property type="entry name" value="Homodimeric domain of signal transducing histidine kinase"/>
    <property type="match status" value="1"/>
</dbReference>
<reference evidence="4 5" key="1">
    <citation type="submission" date="2023-01" db="EMBL/GenBank/DDBJ databases">
        <title>Psychrosphaera sp. nov., isolated from marine algae.</title>
        <authorList>
            <person name="Bayburt H."/>
            <person name="Choi B.J."/>
            <person name="Kim J.M."/>
            <person name="Choi D.G."/>
            <person name="Jeon C.O."/>
        </authorList>
    </citation>
    <scope>NUCLEOTIDE SEQUENCE [LARGE SCALE GENOMIC DNA]</scope>
    <source>
        <strain evidence="4 5">G1-22</strain>
    </source>
</reference>
<dbReference type="InterPro" id="IPR036097">
    <property type="entry name" value="HisK_dim/P_sf"/>
</dbReference>
<protein>
    <recommendedName>
        <fullName evidence="2">histidine kinase</fullName>
        <ecNumber evidence="2">2.7.13.3</ecNumber>
    </recommendedName>
</protein>
<gene>
    <name evidence="4" type="ORF">PN838_14780</name>
</gene>
<comment type="caution">
    <text evidence="4">The sequence shown here is derived from an EMBL/GenBank/DDBJ whole genome shotgun (WGS) entry which is preliminary data.</text>
</comment>
<proteinExistence type="predicted"/>
<evidence type="ECO:0000259" key="3">
    <source>
        <dbReference type="PROSITE" id="PS50113"/>
    </source>
</evidence>
<name>A0ABT5FGE4_9GAMM</name>
<feature type="domain" description="PAC" evidence="3">
    <location>
        <begin position="154"/>
        <end position="212"/>
    </location>
</feature>
<dbReference type="SUPFAM" id="SSF55785">
    <property type="entry name" value="PYP-like sensor domain (PAS domain)"/>
    <property type="match status" value="1"/>
</dbReference>
<evidence type="ECO:0000313" key="4">
    <source>
        <dbReference type="EMBL" id="MDC2889805.1"/>
    </source>
</evidence>
<dbReference type="PROSITE" id="PS50113">
    <property type="entry name" value="PAC"/>
    <property type="match status" value="1"/>
</dbReference>
<organism evidence="4 5">
    <name type="scientific">Psychrosphaera algicola</name>
    <dbReference type="NCBI Taxonomy" id="3023714"/>
    <lineage>
        <taxon>Bacteria</taxon>
        <taxon>Pseudomonadati</taxon>
        <taxon>Pseudomonadota</taxon>
        <taxon>Gammaproteobacteria</taxon>
        <taxon>Alteromonadales</taxon>
        <taxon>Pseudoalteromonadaceae</taxon>
        <taxon>Psychrosphaera</taxon>
    </lineage>
</organism>
<dbReference type="EC" id="2.7.13.3" evidence="2"/>
<dbReference type="CDD" id="cd00082">
    <property type="entry name" value="HisKA"/>
    <property type="match status" value="1"/>
</dbReference>
<dbReference type="NCBIfam" id="TIGR00229">
    <property type="entry name" value="sensory_box"/>
    <property type="match status" value="1"/>
</dbReference>